<feature type="chain" id="PRO_5012726949" description="DUF2782 domain-containing protein" evidence="2">
    <location>
        <begin position="23"/>
        <end position="117"/>
    </location>
</feature>
<dbReference type="STRING" id="1842727.RD110_20040"/>
<dbReference type="Proteomes" id="UP000186609">
    <property type="component" value="Chromosome"/>
</dbReference>
<sequence>MRAFHLIPLLSALLLGQAAAWAQSPAAPAAPAEAASAPARPGSRVDQRIEHIQVEDKDVHIEERRYGGETQSITVQPTNGMPAYEVVPANGARNRPLGERDAASGNSGQRVWKLFNF</sequence>
<evidence type="ECO:0000313" key="3">
    <source>
        <dbReference type="EMBL" id="APW39221.1"/>
    </source>
</evidence>
<evidence type="ECO:0000313" key="4">
    <source>
        <dbReference type="Proteomes" id="UP000186609"/>
    </source>
</evidence>
<evidence type="ECO:0000256" key="2">
    <source>
        <dbReference type="SAM" id="SignalP"/>
    </source>
</evidence>
<name>A0A1P8JZW3_9BURK</name>
<feature type="compositionally biased region" description="Low complexity" evidence="1">
    <location>
        <begin position="25"/>
        <end position="39"/>
    </location>
</feature>
<feature type="signal peptide" evidence="2">
    <location>
        <begin position="1"/>
        <end position="22"/>
    </location>
</feature>
<reference evidence="3 4" key="1">
    <citation type="submission" date="2017-01" db="EMBL/GenBank/DDBJ databases">
        <authorList>
            <person name="Mah S.A."/>
            <person name="Swanson W.J."/>
            <person name="Moy G.W."/>
            <person name="Vacquier V.D."/>
        </authorList>
    </citation>
    <scope>NUCLEOTIDE SEQUENCE [LARGE SCALE GENOMIC DNA]</scope>
    <source>
        <strain evidence="3 4">DCY110</strain>
    </source>
</reference>
<organism evidence="3 4">
    <name type="scientific">Rhodoferax koreensis</name>
    <dbReference type="NCBI Taxonomy" id="1842727"/>
    <lineage>
        <taxon>Bacteria</taxon>
        <taxon>Pseudomonadati</taxon>
        <taxon>Pseudomonadota</taxon>
        <taxon>Betaproteobacteria</taxon>
        <taxon>Burkholderiales</taxon>
        <taxon>Comamonadaceae</taxon>
        <taxon>Rhodoferax</taxon>
    </lineage>
</organism>
<accession>A0A1P8JZW3</accession>
<proteinExistence type="predicted"/>
<dbReference type="Gene3D" id="2.20.130.30">
    <property type="entry name" value="Protein of unknown function DUF2782"/>
    <property type="match status" value="1"/>
</dbReference>
<gene>
    <name evidence="3" type="ORF">RD110_20040</name>
</gene>
<dbReference type="KEGG" id="rhy:RD110_20040"/>
<evidence type="ECO:0008006" key="5">
    <source>
        <dbReference type="Google" id="ProtNLM"/>
    </source>
</evidence>
<dbReference type="AlphaFoldDB" id="A0A1P8JZW3"/>
<feature type="region of interest" description="Disordered" evidence="1">
    <location>
        <begin position="25"/>
        <end position="46"/>
    </location>
</feature>
<keyword evidence="4" id="KW-1185">Reference proteome</keyword>
<evidence type="ECO:0000256" key="1">
    <source>
        <dbReference type="SAM" id="MobiDB-lite"/>
    </source>
</evidence>
<protein>
    <recommendedName>
        <fullName evidence="5">DUF2782 domain-containing protein</fullName>
    </recommendedName>
</protein>
<dbReference type="EMBL" id="CP019236">
    <property type="protein sequence ID" value="APW39221.1"/>
    <property type="molecule type" value="Genomic_DNA"/>
</dbReference>
<dbReference type="RefSeq" id="WP_076201446.1">
    <property type="nucleotide sequence ID" value="NZ_CP019236.1"/>
</dbReference>
<keyword evidence="2" id="KW-0732">Signal</keyword>